<dbReference type="EMBL" id="MHWP01000024">
    <property type="protein sequence ID" value="OHB09959.1"/>
    <property type="molecule type" value="Genomic_DNA"/>
</dbReference>
<organism evidence="1 2">
    <name type="scientific">Candidatus Zambryskibacteria bacterium RIFCSPLOWO2_02_FULL_44_12b</name>
    <dbReference type="NCBI Taxonomy" id="1802772"/>
    <lineage>
        <taxon>Bacteria</taxon>
        <taxon>Candidatus Zambryskiibacteriota</taxon>
    </lineage>
</organism>
<proteinExistence type="predicted"/>
<evidence type="ECO:0000313" key="2">
    <source>
        <dbReference type="Proteomes" id="UP000177202"/>
    </source>
</evidence>
<dbReference type="Proteomes" id="UP000177202">
    <property type="component" value="Unassembled WGS sequence"/>
</dbReference>
<name>A0A1G2UKJ8_9BACT</name>
<comment type="caution">
    <text evidence="1">The sequence shown here is derived from an EMBL/GenBank/DDBJ whole genome shotgun (WGS) entry which is preliminary data.</text>
</comment>
<gene>
    <name evidence="1" type="ORF">A3H60_00140</name>
</gene>
<sequence length="104" mass="11937">MPQGLRVFFVRCFMTEDRRKEIALKVVEQMVMENGIRGVQQARQDLGNQAKKIGITTEEAFEFYESFVPKFLGRVFGYSHVGLTTSKKFQIHDDESCPWDKGGA</sequence>
<dbReference type="STRING" id="1802772.A3H60_00140"/>
<protein>
    <submittedName>
        <fullName evidence="1">Uncharacterized protein</fullName>
    </submittedName>
</protein>
<accession>A0A1G2UKJ8</accession>
<dbReference type="AlphaFoldDB" id="A0A1G2UKJ8"/>
<reference evidence="1 2" key="1">
    <citation type="journal article" date="2016" name="Nat. Commun.">
        <title>Thousands of microbial genomes shed light on interconnected biogeochemical processes in an aquifer system.</title>
        <authorList>
            <person name="Anantharaman K."/>
            <person name="Brown C.T."/>
            <person name="Hug L.A."/>
            <person name="Sharon I."/>
            <person name="Castelle C.J."/>
            <person name="Probst A.J."/>
            <person name="Thomas B.C."/>
            <person name="Singh A."/>
            <person name="Wilkins M.J."/>
            <person name="Karaoz U."/>
            <person name="Brodie E.L."/>
            <person name="Williams K.H."/>
            <person name="Hubbard S.S."/>
            <person name="Banfield J.F."/>
        </authorList>
    </citation>
    <scope>NUCLEOTIDE SEQUENCE [LARGE SCALE GENOMIC DNA]</scope>
</reference>
<evidence type="ECO:0000313" key="1">
    <source>
        <dbReference type="EMBL" id="OHB09959.1"/>
    </source>
</evidence>